<gene>
    <name evidence="4" type="ORF">FPZ44_25610</name>
</gene>
<accession>A0A559IBV4</accession>
<evidence type="ECO:0000313" key="4">
    <source>
        <dbReference type="EMBL" id="TVX85137.1"/>
    </source>
</evidence>
<dbReference type="PANTHER" id="PTHR39160">
    <property type="entry name" value="CELL WALL-BINDING PROTEIN YOCH"/>
    <property type="match status" value="1"/>
</dbReference>
<evidence type="ECO:0000313" key="5">
    <source>
        <dbReference type="Proteomes" id="UP000318102"/>
    </source>
</evidence>
<feature type="transmembrane region" description="Helical" evidence="2">
    <location>
        <begin position="30"/>
        <end position="53"/>
    </location>
</feature>
<comment type="caution">
    <text evidence="4">The sequence shown here is derived from an EMBL/GenBank/DDBJ whole genome shotgun (WGS) entry which is preliminary data.</text>
</comment>
<dbReference type="SMART" id="SM01208">
    <property type="entry name" value="G5"/>
    <property type="match status" value="1"/>
</dbReference>
<dbReference type="Gene3D" id="2.40.40.10">
    <property type="entry name" value="RlpA-like domain"/>
    <property type="match status" value="1"/>
</dbReference>
<dbReference type="InterPro" id="IPR051933">
    <property type="entry name" value="Resuscitation_pf_RpfB"/>
</dbReference>
<dbReference type="InterPro" id="IPR011098">
    <property type="entry name" value="G5_dom"/>
</dbReference>
<dbReference type="SUPFAM" id="SSF50685">
    <property type="entry name" value="Barwin-like endoglucanases"/>
    <property type="match status" value="1"/>
</dbReference>
<dbReference type="GO" id="GO:0004553">
    <property type="term" value="F:hydrolase activity, hydrolyzing O-glycosyl compounds"/>
    <property type="evidence" value="ECO:0007669"/>
    <property type="project" value="InterPro"/>
</dbReference>
<keyword evidence="5" id="KW-1185">Reference proteome</keyword>
<evidence type="ECO:0000256" key="1">
    <source>
        <dbReference type="ARBA" id="ARBA00022729"/>
    </source>
</evidence>
<dbReference type="InterPro" id="IPR059180">
    <property type="entry name" value="3D_YorM"/>
</dbReference>
<dbReference type="Proteomes" id="UP000318102">
    <property type="component" value="Unassembled WGS sequence"/>
</dbReference>
<reference evidence="4 5" key="1">
    <citation type="submission" date="2019-07" db="EMBL/GenBank/DDBJ databases">
        <authorList>
            <person name="Kim J."/>
        </authorList>
    </citation>
    <scope>NUCLEOTIDE SEQUENCE [LARGE SCALE GENOMIC DNA]</scope>
    <source>
        <strain evidence="4 5">N4</strain>
    </source>
</reference>
<evidence type="ECO:0000259" key="3">
    <source>
        <dbReference type="PROSITE" id="PS51109"/>
    </source>
</evidence>
<dbReference type="PANTHER" id="PTHR39160:SF4">
    <property type="entry name" value="RESUSCITATION-PROMOTING FACTOR RPFB"/>
    <property type="match status" value="1"/>
</dbReference>
<dbReference type="InterPro" id="IPR007137">
    <property type="entry name" value="DUF348"/>
</dbReference>
<dbReference type="AlphaFoldDB" id="A0A559IBV4"/>
<dbReference type="Pfam" id="PF03990">
    <property type="entry name" value="DUF348"/>
    <property type="match status" value="2"/>
</dbReference>
<keyword evidence="2" id="KW-1133">Transmembrane helix</keyword>
<keyword evidence="1" id="KW-0732">Signal</keyword>
<sequence length="373" mass="41355">MGKLVHNEPHEPRSSSKSFAMRWKHENMRIISVITLIVVAITVVSFLVGFSYAKKSVSIVIDDVERQVESRKQTIGHVLDEHAIVVGAHDEVSPRLDTKVEEGSRITIERAQPIKVTVDGKSKKLFTTKDDVGEALQSNKIQLNKADKVYPSQDAAIKRDMHIRVVRVKKDIVKREIKVPYTVVKKADSNMKKGTKKTVQKGKAGLVVQQIEKTYEDGKLVYKKMINKDVKTKAVPQVITYGTKKVPEVSVLSADGDIEGNVLKDGVNFDYKRKLGNFQLTAYTETPGSAGATTASGTKVTAGRTISVDPKVIPLGWWVYIEGIGFRRAEDTGGAVKGKIIDLYFDSSKQVNRFGRKKGYTVYIIGPVKPEAN</sequence>
<evidence type="ECO:0000256" key="2">
    <source>
        <dbReference type="SAM" id="Phobius"/>
    </source>
</evidence>
<dbReference type="Pfam" id="PF07501">
    <property type="entry name" value="G5"/>
    <property type="match status" value="1"/>
</dbReference>
<keyword evidence="2" id="KW-0812">Transmembrane</keyword>
<dbReference type="EMBL" id="VNJK01000009">
    <property type="protein sequence ID" value="TVX85137.1"/>
    <property type="molecule type" value="Genomic_DNA"/>
</dbReference>
<dbReference type="PROSITE" id="PS51109">
    <property type="entry name" value="G5"/>
    <property type="match status" value="1"/>
</dbReference>
<organism evidence="4 5">
    <name type="scientific">Paenibacillus agilis</name>
    <dbReference type="NCBI Taxonomy" id="3020863"/>
    <lineage>
        <taxon>Bacteria</taxon>
        <taxon>Bacillati</taxon>
        <taxon>Bacillota</taxon>
        <taxon>Bacilli</taxon>
        <taxon>Bacillales</taxon>
        <taxon>Paenibacillaceae</taxon>
        <taxon>Paenibacillus</taxon>
    </lineage>
</organism>
<proteinExistence type="predicted"/>
<dbReference type="InterPro" id="IPR010611">
    <property type="entry name" value="3D_dom"/>
</dbReference>
<feature type="domain" description="G5" evidence="3">
    <location>
        <begin position="165"/>
        <end position="245"/>
    </location>
</feature>
<dbReference type="InterPro" id="IPR036908">
    <property type="entry name" value="RlpA-like_sf"/>
</dbReference>
<protein>
    <submittedName>
        <fullName evidence="4">DUF348 domain-containing protein</fullName>
    </submittedName>
</protein>
<dbReference type="RefSeq" id="WP_144995394.1">
    <property type="nucleotide sequence ID" value="NZ_VNJK01000009.1"/>
</dbReference>
<dbReference type="GO" id="GO:0009254">
    <property type="term" value="P:peptidoglycan turnover"/>
    <property type="evidence" value="ECO:0007669"/>
    <property type="project" value="InterPro"/>
</dbReference>
<dbReference type="Gene3D" id="2.20.230.10">
    <property type="entry name" value="Resuscitation-promoting factor rpfb"/>
    <property type="match status" value="1"/>
</dbReference>
<dbReference type="CDD" id="cd14667">
    <property type="entry name" value="3D_containing_proteins"/>
    <property type="match status" value="1"/>
</dbReference>
<name>A0A559IBV4_9BACL</name>
<dbReference type="GO" id="GO:0019867">
    <property type="term" value="C:outer membrane"/>
    <property type="evidence" value="ECO:0007669"/>
    <property type="project" value="InterPro"/>
</dbReference>
<keyword evidence="2" id="KW-0472">Membrane</keyword>
<dbReference type="OrthoDB" id="9798935at2"/>
<dbReference type="Pfam" id="PF06725">
    <property type="entry name" value="3D"/>
    <property type="match status" value="1"/>
</dbReference>